<organism evidence="2 3">
    <name type="scientific">[Mycobacterium] kokjensenii</name>
    <dbReference type="NCBI Taxonomy" id="3064287"/>
    <lineage>
        <taxon>Bacteria</taxon>
        <taxon>Bacillati</taxon>
        <taxon>Actinomycetota</taxon>
        <taxon>Actinomycetes</taxon>
        <taxon>Mycobacteriales</taxon>
        <taxon>Mycobacteriaceae</taxon>
        <taxon>Mycolicibacter</taxon>
    </lineage>
</organism>
<feature type="compositionally biased region" description="Pro residues" evidence="1">
    <location>
        <begin position="83"/>
        <end position="105"/>
    </location>
</feature>
<dbReference type="InterPro" id="IPR006311">
    <property type="entry name" value="TAT_signal"/>
</dbReference>
<reference evidence="2 3" key="1">
    <citation type="submission" date="2023-08" db="EMBL/GenBank/DDBJ databases">
        <authorList>
            <person name="Folkvardsen B D."/>
            <person name="Norman A."/>
        </authorList>
    </citation>
    <scope>NUCLEOTIDE SEQUENCE [LARGE SCALE GENOMIC DNA]</scope>
    <source>
        <strain evidence="2 3">Mu0083</strain>
    </source>
</reference>
<gene>
    <name evidence="2" type="ORF">MU0083_001503</name>
</gene>
<dbReference type="EMBL" id="OY726394">
    <property type="protein sequence ID" value="CAJ1496765.1"/>
    <property type="molecule type" value="Genomic_DNA"/>
</dbReference>
<evidence type="ECO:0008006" key="4">
    <source>
        <dbReference type="Google" id="ProtNLM"/>
    </source>
</evidence>
<evidence type="ECO:0000313" key="2">
    <source>
        <dbReference type="EMBL" id="CAJ1496765.1"/>
    </source>
</evidence>
<dbReference type="PROSITE" id="PS51318">
    <property type="entry name" value="TAT"/>
    <property type="match status" value="1"/>
</dbReference>
<evidence type="ECO:0000256" key="1">
    <source>
        <dbReference type="SAM" id="MobiDB-lite"/>
    </source>
</evidence>
<protein>
    <recommendedName>
        <fullName evidence="4">RNA-binding protein</fullName>
    </recommendedName>
</protein>
<name>A0ABN9MXG2_9MYCO</name>
<dbReference type="Proteomes" id="UP001190336">
    <property type="component" value="Chromosome"/>
</dbReference>
<evidence type="ECO:0000313" key="3">
    <source>
        <dbReference type="Proteomes" id="UP001190336"/>
    </source>
</evidence>
<keyword evidence="3" id="KW-1185">Reference proteome</keyword>
<sequence length="105" mass="11057">MTAHEMVSRKADSRRRRSMNRRSWIVGVAAVLGVFGAAEAATVIRPPAEAQATICVGIGRIIGISDCFGGMRDYAPIPRDYYAPPPPPPPPAPATTTAPPPPPAP</sequence>
<feature type="region of interest" description="Disordered" evidence="1">
    <location>
        <begin position="79"/>
        <end position="105"/>
    </location>
</feature>
<accession>A0ABN9MXG2</accession>
<dbReference type="RefSeq" id="WP_308476481.1">
    <property type="nucleotide sequence ID" value="NZ_OY726394.1"/>
</dbReference>
<proteinExistence type="predicted"/>